<dbReference type="Proteomes" id="UP000095192">
    <property type="component" value="Unassembled WGS sequence"/>
</dbReference>
<feature type="compositionally biased region" description="Polar residues" evidence="1">
    <location>
        <begin position="36"/>
        <end position="45"/>
    </location>
</feature>
<feature type="compositionally biased region" description="Basic and acidic residues" evidence="1">
    <location>
        <begin position="82"/>
        <end position="94"/>
    </location>
</feature>
<dbReference type="InParanoid" id="A0A1D3D1I6"/>
<sequence>MEGERHGGSSSRGSHASSSRDPVCSRLGRLEKDCSTRQAFRSSRTGWDVKPEQSADKVKRSRPDSTSGTRRRRAEDPGTFEWGRKEVEADDKDKKNHHKPALKPTFEPSGLLAEDSGDPAATLEKNGVQLKVENKHRPLRLQECCAGAAEWQRHSAAEVPYGEKQLELLCELGTTSCCLCMCEGLMSR</sequence>
<evidence type="ECO:0000313" key="2">
    <source>
        <dbReference type="EMBL" id="OEH77308.1"/>
    </source>
</evidence>
<feature type="compositionally biased region" description="Low complexity" evidence="1">
    <location>
        <begin position="8"/>
        <end position="20"/>
    </location>
</feature>
<accession>A0A1D3D1I6</accession>
<feature type="region of interest" description="Disordered" evidence="1">
    <location>
        <begin position="1"/>
        <end position="118"/>
    </location>
</feature>
<proteinExistence type="predicted"/>
<comment type="caution">
    <text evidence="2">The sequence shown here is derived from an EMBL/GenBank/DDBJ whole genome shotgun (WGS) entry which is preliminary data.</text>
</comment>
<dbReference type="VEuPathDB" id="ToxoDB:cyc_08379"/>
<feature type="compositionally biased region" description="Basic and acidic residues" evidence="1">
    <location>
        <begin position="47"/>
        <end position="63"/>
    </location>
</feature>
<keyword evidence="3" id="KW-1185">Reference proteome</keyword>
<organism evidence="2 3">
    <name type="scientific">Cyclospora cayetanensis</name>
    <dbReference type="NCBI Taxonomy" id="88456"/>
    <lineage>
        <taxon>Eukaryota</taxon>
        <taxon>Sar</taxon>
        <taxon>Alveolata</taxon>
        <taxon>Apicomplexa</taxon>
        <taxon>Conoidasida</taxon>
        <taxon>Coccidia</taxon>
        <taxon>Eucoccidiorida</taxon>
        <taxon>Eimeriorina</taxon>
        <taxon>Eimeriidae</taxon>
        <taxon>Cyclospora</taxon>
    </lineage>
</organism>
<gene>
    <name evidence="2" type="ORF">cyc_08379</name>
</gene>
<evidence type="ECO:0000256" key="1">
    <source>
        <dbReference type="SAM" id="MobiDB-lite"/>
    </source>
</evidence>
<dbReference type="EMBL" id="JROU02001137">
    <property type="protein sequence ID" value="OEH77308.1"/>
    <property type="molecule type" value="Genomic_DNA"/>
</dbReference>
<dbReference type="AlphaFoldDB" id="A0A1D3D1I6"/>
<name>A0A1D3D1I6_9EIME</name>
<protein>
    <submittedName>
        <fullName evidence="2">Forkhead-associated domain-containing protein</fullName>
    </submittedName>
</protein>
<reference evidence="2 3" key="1">
    <citation type="journal article" date="2016" name="BMC Genomics">
        <title>Comparative genomics reveals Cyclospora cayetanensis possesses coccidia-like metabolism and invasion components but unique surface antigens.</title>
        <authorList>
            <person name="Liu S."/>
            <person name="Wang L."/>
            <person name="Zheng H."/>
            <person name="Xu Z."/>
            <person name="Roellig D.M."/>
            <person name="Li N."/>
            <person name="Frace M.A."/>
            <person name="Tang K."/>
            <person name="Arrowood M.J."/>
            <person name="Moss D.M."/>
            <person name="Zhang L."/>
            <person name="Feng Y."/>
            <person name="Xiao L."/>
        </authorList>
    </citation>
    <scope>NUCLEOTIDE SEQUENCE [LARGE SCALE GENOMIC DNA]</scope>
    <source>
        <strain evidence="2 3">CHN_HEN01</strain>
    </source>
</reference>
<evidence type="ECO:0000313" key="3">
    <source>
        <dbReference type="Proteomes" id="UP000095192"/>
    </source>
</evidence>